<evidence type="ECO:0000313" key="3">
    <source>
        <dbReference type="Proteomes" id="UP000466586"/>
    </source>
</evidence>
<accession>A0A7K1Y7N5</accession>
<evidence type="ECO:0000256" key="1">
    <source>
        <dbReference type="SAM" id="SignalP"/>
    </source>
</evidence>
<sequence>MRSLAFAFLFGLLFLNSCKKASNPEPKYNYFLKIQSSEGNFSYYRGANEWESARDSISFSGNYAMPGAYIFFTVRDKYPKLEFCLSSAKLSGVGSYTLDHSGDFMYFTTDDISDHTATQTDDSGDTNLNLKITNISIEAMEGSFEGRILLRNGLDKKLINVSGSFRSHIQSPPLPVDPV</sequence>
<name>A0A7K1Y7N5_9SPHI</name>
<keyword evidence="1" id="KW-0732">Signal</keyword>
<organism evidence="2 3">
    <name type="scientific">Hufsiella arboris</name>
    <dbReference type="NCBI Taxonomy" id="2695275"/>
    <lineage>
        <taxon>Bacteria</taxon>
        <taxon>Pseudomonadati</taxon>
        <taxon>Bacteroidota</taxon>
        <taxon>Sphingobacteriia</taxon>
        <taxon>Sphingobacteriales</taxon>
        <taxon>Sphingobacteriaceae</taxon>
        <taxon>Hufsiella</taxon>
    </lineage>
</organism>
<dbReference type="AlphaFoldDB" id="A0A7K1Y7N5"/>
<evidence type="ECO:0000313" key="2">
    <source>
        <dbReference type="EMBL" id="MXV50594.1"/>
    </source>
</evidence>
<keyword evidence="3" id="KW-1185">Reference proteome</keyword>
<dbReference type="RefSeq" id="WP_160843756.1">
    <property type="nucleotide sequence ID" value="NZ_WVHT01000002.1"/>
</dbReference>
<feature type="chain" id="PRO_5029663510" description="DUF4251 domain-containing protein" evidence="1">
    <location>
        <begin position="22"/>
        <end position="179"/>
    </location>
</feature>
<proteinExistence type="predicted"/>
<dbReference type="EMBL" id="WVHT01000002">
    <property type="protein sequence ID" value="MXV50594.1"/>
    <property type="molecule type" value="Genomic_DNA"/>
</dbReference>
<comment type="caution">
    <text evidence="2">The sequence shown here is derived from an EMBL/GenBank/DDBJ whole genome shotgun (WGS) entry which is preliminary data.</text>
</comment>
<protein>
    <recommendedName>
        <fullName evidence="4">DUF4251 domain-containing protein</fullName>
    </recommendedName>
</protein>
<evidence type="ECO:0008006" key="4">
    <source>
        <dbReference type="Google" id="ProtNLM"/>
    </source>
</evidence>
<reference evidence="2 3" key="1">
    <citation type="submission" date="2019-11" db="EMBL/GenBank/DDBJ databases">
        <title>Pedobacter sp. HMF7647 Genome sequencing and assembly.</title>
        <authorList>
            <person name="Kang H."/>
            <person name="Kim H."/>
            <person name="Joh K."/>
        </authorList>
    </citation>
    <scope>NUCLEOTIDE SEQUENCE [LARGE SCALE GENOMIC DNA]</scope>
    <source>
        <strain evidence="2 3">HMF7647</strain>
    </source>
</reference>
<feature type="signal peptide" evidence="1">
    <location>
        <begin position="1"/>
        <end position="21"/>
    </location>
</feature>
<gene>
    <name evidence="2" type="ORF">GS399_06385</name>
</gene>
<dbReference type="Proteomes" id="UP000466586">
    <property type="component" value="Unassembled WGS sequence"/>
</dbReference>